<proteinExistence type="predicted"/>
<keyword evidence="1" id="KW-1133">Transmembrane helix</keyword>
<name>A0A2M7TDX8_UNCKA</name>
<keyword evidence="1" id="KW-0812">Transmembrane</keyword>
<protein>
    <recommendedName>
        <fullName evidence="4">DUF948 domain-containing protein</fullName>
    </recommendedName>
</protein>
<evidence type="ECO:0008006" key="4">
    <source>
        <dbReference type="Google" id="ProtNLM"/>
    </source>
</evidence>
<dbReference type="EMBL" id="PFNJ01000026">
    <property type="protein sequence ID" value="PIZ43382.1"/>
    <property type="molecule type" value="Genomic_DNA"/>
</dbReference>
<dbReference type="Proteomes" id="UP000230970">
    <property type="component" value="Unassembled WGS sequence"/>
</dbReference>
<evidence type="ECO:0000256" key="1">
    <source>
        <dbReference type="SAM" id="Phobius"/>
    </source>
</evidence>
<feature type="transmembrane region" description="Helical" evidence="1">
    <location>
        <begin position="6"/>
        <end position="30"/>
    </location>
</feature>
<reference evidence="3" key="1">
    <citation type="submission" date="2017-09" db="EMBL/GenBank/DDBJ databases">
        <title>Depth-based differentiation of microbial function through sediment-hosted aquifers and enrichment of novel symbionts in the deep terrestrial subsurface.</title>
        <authorList>
            <person name="Probst A.J."/>
            <person name="Ladd B."/>
            <person name="Jarett J.K."/>
            <person name="Geller-Mcgrath D.E."/>
            <person name="Sieber C.M.K."/>
            <person name="Emerson J.B."/>
            <person name="Anantharaman K."/>
            <person name="Thomas B.C."/>
            <person name="Malmstrom R."/>
            <person name="Stieglmeier M."/>
            <person name="Klingl A."/>
            <person name="Woyke T."/>
            <person name="Ryan C.M."/>
            <person name="Banfield J.F."/>
        </authorList>
    </citation>
    <scope>NUCLEOTIDE SEQUENCE [LARGE SCALE GENOMIC DNA]</scope>
</reference>
<organism evidence="2 3">
    <name type="scientific">candidate division WWE3 bacterium CG_4_10_14_0_2_um_filter_42_8</name>
    <dbReference type="NCBI Taxonomy" id="1975074"/>
    <lineage>
        <taxon>Bacteria</taxon>
        <taxon>Katanobacteria</taxon>
    </lineage>
</organism>
<evidence type="ECO:0000313" key="3">
    <source>
        <dbReference type="Proteomes" id="UP000230970"/>
    </source>
</evidence>
<accession>A0A2M7TDX8</accession>
<sequence>MSTTQVLLAFSVTILTVVLAIIGIYVALILKEVRQSVKKIAPVLDNVLKEQEYLNQILETAQKTTSQVSQAADFFTQNVVEPIGGIVSLVKTVRNFFPQKGNRTKTKEDSHE</sequence>
<keyword evidence="1" id="KW-0472">Membrane</keyword>
<comment type="caution">
    <text evidence="2">The sequence shown here is derived from an EMBL/GenBank/DDBJ whole genome shotgun (WGS) entry which is preliminary data.</text>
</comment>
<gene>
    <name evidence="2" type="ORF">COY34_00985</name>
</gene>
<dbReference type="AlphaFoldDB" id="A0A2M7TDX8"/>
<evidence type="ECO:0000313" key="2">
    <source>
        <dbReference type="EMBL" id="PIZ43382.1"/>
    </source>
</evidence>